<evidence type="ECO:0000256" key="1">
    <source>
        <dbReference type="ARBA" id="ARBA00022801"/>
    </source>
</evidence>
<dbReference type="SUPFAM" id="SSF55909">
    <property type="entry name" value="Pentein"/>
    <property type="match status" value="1"/>
</dbReference>
<dbReference type="PATRIC" id="fig|540747.5.peg.669"/>
<accession>A0A0T5PFI9</accession>
<dbReference type="InterPro" id="IPR007466">
    <property type="entry name" value="Peptidyl-Arg-deiminase_porph"/>
</dbReference>
<dbReference type="Pfam" id="PF04371">
    <property type="entry name" value="PAD_porph"/>
    <property type="match status" value="1"/>
</dbReference>
<sequence length="338" mass="37051">MTTRQTPRAAGFTMPAEWAPHARTWMMWPCRAEVWEDMDATRRNYADVAHAIREFEPVTMLVRPQDEPGARALLGSDIDLLPHPIDDSWARDAGPCFLTDATGNRAGTSFRFNAWGGKYTPYDGDDSAADAILSAAGVRAFASNLIAEGGGITTDGEGTIITTRSCFPNANRNPGWTLDQIETELKDMLGAEKVIWLPGNVEETETDGHVDGIAMFLAPGLLMVQGNDRPDHPWRHIHAANLAALAGQTDARGRPLKLVHCPDAFDYVTDSDNFCDSYVNAYICNGAVIVPRYNLPEDGRVRELFEEHLPNHHVRMVDITTLATGGGGIHCITQQEPA</sequence>
<dbReference type="Gene3D" id="3.75.10.10">
    <property type="entry name" value="L-arginine/glycine Amidinotransferase, Chain A"/>
    <property type="match status" value="1"/>
</dbReference>
<dbReference type="Proteomes" id="UP000325785">
    <property type="component" value="Chromosome"/>
</dbReference>
<dbReference type="GO" id="GO:0009446">
    <property type="term" value="P:putrescine biosynthetic process"/>
    <property type="evidence" value="ECO:0007669"/>
    <property type="project" value="InterPro"/>
</dbReference>
<dbReference type="EC" id="3.5.3.12" evidence="3"/>
<dbReference type="Proteomes" id="UP000051401">
    <property type="component" value="Unassembled WGS sequence"/>
</dbReference>
<dbReference type="EMBL" id="LAXI01000001">
    <property type="protein sequence ID" value="KRS19857.1"/>
    <property type="molecule type" value="Genomic_DNA"/>
</dbReference>
<evidence type="ECO:0000313" key="3">
    <source>
        <dbReference type="EMBL" id="QEW28773.1"/>
    </source>
</evidence>
<evidence type="ECO:0000313" key="2">
    <source>
        <dbReference type="EMBL" id="KRS19857.1"/>
    </source>
</evidence>
<dbReference type="GO" id="GO:0047632">
    <property type="term" value="F:agmatine deiminase activity"/>
    <property type="evidence" value="ECO:0007669"/>
    <property type="project" value="UniProtKB-EC"/>
</dbReference>
<dbReference type="STRING" id="540747.SAMN04488031_102890"/>
<dbReference type="EMBL" id="CP031598">
    <property type="protein sequence ID" value="QEW28773.1"/>
    <property type="molecule type" value="Genomic_DNA"/>
</dbReference>
<gene>
    <name evidence="3" type="primary">aguA</name>
    <name evidence="3" type="ORF">RIdsm_04612</name>
    <name evidence="2" type="ORF">XM52_03270</name>
</gene>
<keyword evidence="4" id="KW-1185">Reference proteome</keyword>
<name>A0A0T5PFI9_9RHOB</name>
<organism evidence="2 4">
    <name type="scientific">Roseovarius indicus</name>
    <dbReference type="NCBI Taxonomy" id="540747"/>
    <lineage>
        <taxon>Bacteria</taxon>
        <taxon>Pseudomonadati</taxon>
        <taxon>Pseudomonadota</taxon>
        <taxon>Alphaproteobacteria</taxon>
        <taxon>Rhodobacterales</taxon>
        <taxon>Roseobacteraceae</taxon>
        <taxon>Roseovarius</taxon>
    </lineage>
</organism>
<proteinExistence type="predicted"/>
<reference evidence="3 5" key="2">
    <citation type="submission" date="2018-08" db="EMBL/GenBank/DDBJ databases">
        <title>Genetic Globetrotter - A new plasmid hitch-hiking vast phylogenetic and geographic distances.</title>
        <authorList>
            <person name="Vollmers J."/>
            <person name="Petersen J."/>
        </authorList>
    </citation>
    <scope>NUCLEOTIDE SEQUENCE [LARGE SCALE GENOMIC DNA]</scope>
    <source>
        <strain evidence="3 5">DSM 26383</strain>
    </source>
</reference>
<dbReference type="PANTHER" id="PTHR31377">
    <property type="entry name" value="AGMATINE DEIMINASE-RELATED"/>
    <property type="match status" value="1"/>
</dbReference>
<dbReference type="PANTHER" id="PTHR31377:SF0">
    <property type="entry name" value="AGMATINE DEIMINASE-RELATED"/>
    <property type="match status" value="1"/>
</dbReference>
<dbReference type="GO" id="GO:0004668">
    <property type="term" value="F:protein-arginine deiminase activity"/>
    <property type="evidence" value="ECO:0007669"/>
    <property type="project" value="InterPro"/>
</dbReference>
<protein>
    <submittedName>
        <fullName evidence="2">Agmatine deiminase</fullName>
        <ecNumber evidence="3">3.5.3.12</ecNumber>
    </submittedName>
</protein>
<dbReference type="KEGG" id="rid:RIdsm_04612"/>
<evidence type="ECO:0000313" key="5">
    <source>
        <dbReference type="Proteomes" id="UP000325785"/>
    </source>
</evidence>
<keyword evidence="1 3" id="KW-0378">Hydrolase</keyword>
<dbReference type="RefSeq" id="WP_074939971.1">
    <property type="nucleotide sequence ID" value="NZ_CP031598.1"/>
</dbReference>
<dbReference type="AlphaFoldDB" id="A0A0T5PFI9"/>
<reference evidence="2 4" key="1">
    <citation type="submission" date="2015-04" db="EMBL/GenBank/DDBJ databases">
        <title>The draft genome sequence of Roseovarius indicus B108T.</title>
        <authorList>
            <person name="Li G."/>
            <person name="Lai Q."/>
            <person name="Shao Z."/>
            <person name="Yan P."/>
        </authorList>
    </citation>
    <scope>NUCLEOTIDE SEQUENCE [LARGE SCALE GENOMIC DNA]</scope>
    <source>
        <strain evidence="2 4">B108</strain>
    </source>
</reference>
<evidence type="ECO:0000313" key="4">
    <source>
        <dbReference type="Proteomes" id="UP000051401"/>
    </source>
</evidence>